<dbReference type="AlphaFoldDB" id="A0A8J2NMK5"/>
<accession>A0A8J2NMK5</accession>
<feature type="non-terminal residue" evidence="1">
    <location>
        <position position="1"/>
    </location>
</feature>
<keyword evidence="2" id="KW-1185">Reference proteome</keyword>
<gene>
    <name evidence="1" type="ORF">AFUS01_LOCUS1832</name>
</gene>
<dbReference type="Proteomes" id="UP000708208">
    <property type="component" value="Unassembled WGS sequence"/>
</dbReference>
<name>A0A8J2NMK5_9HEXA</name>
<protein>
    <submittedName>
        <fullName evidence="1">Uncharacterized protein</fullName>
    </submittedName>
</protein>
<evidence type="ECO:0000313" key="1">
    <source>
        <dbReference type="EMBL" id="CAG7667484.1"/>
    </source>
</evidence>
<evidence type="ECO:0000313" key="2">
    <source>
        <dbReference type="Proteomes" id="UP000708208"/>
    </source>
</evidence>
<organism evidence="1 2">
    <name type="scientific">Allacma fusca</name>
    <dbReference type="NCBI Taxonomy" id="39272"/>
    <lineage>
        <taxon>Eukaryota</taxon>
        <taxon>Metazoa</taxon>
        <taxon>Ecdysozoa</taxon>
        <taxon>Arthropoda</taxon>
        <taxon>Hexapoda</taxon>
        <taxon>Collembola</taxon>
        <taxon>Symphypleona</taxon>
        <taxon>Sminthuridae</taxon>
        <taxon>Allacma</taxon>
    </lineage>
</organism>
<proteinExistence type="predicted"/>
<reference evidence="1" key="1">
    <citation type="submission" date="2021-06" db="EMBL/GenBank/DDBJ databases">
        <authorList>
            <person name="Hodson N. C."/>
            <person name="Mongue J. A."/>
            <person name="Jaron S. K."/>
        </authorList>
    </citation>
    <scope>NUCLEOTIDE SEQUENCE</scope>
</reference>
<sequence>RRCGRVRIKARRPAISAAATRVPALLSGAHLCAPGRHQWRHYESSGAVVGCALMRAWSPSMATLREFRRCCRVRINAHRVAINGSPARFPALL</sequence>
<dbReference type="EMBL" id="CAJVCH010010396">
    <property type="protein sequence ID" value="CAG7667484.1"/>
    <property type="molecule type" value="Genomic_DNA"/>
</dbReference>
<comment type="caution">
    <text evidence="1">The sequence shown here is derived from an EMBL/GenBank/DDBJ whole genome shotgun (WGS) entry which is preliminary data.</text>
</comment>